<evidence type="ECO:0000256" key="4">
    <source>
        <dbReference type="ARBA" id="ARBA00022692"/>
    </source>
</evidence>
<organism evidence="11 12">
    <name type="scientific">Aedes albopictus</name>
    <name type="common">Asian tiger mosquito</name>
    <name type="synonym">Stegomyia albopicta</name>
    <dbReference type="NCBI Taxonomy" id="7160"/>
    <lineage>
        <taxon>Eukaryota</taxon>
        <taxon>Metazoa</taxon>
        <taxon>Ecdysozoa</taxon>
        <taxon>Arthropoda</taxon>
        <taxon>Hexapoda</taxon>
        <taxon>Insecta</taxon>
        <taxon>Pterygota</taxon>
        <taxon>Neoptera</taxon>
        <taxon>Endopterygota</taxon>
        <taxon>Diptera</taxon>
        <taxon>Nematocera</taxon>
        <taxon>Culicoidea</taxon>
        <taxon>Culicidae</taxon>
        <taxon>Culicinae</taxon>
        <taxon>Aedini</taxon>
        <taxon>Aedes</taxon>
        <taxon>Stegomyia</taxon>
    </lineage>
</organism>
<evidence type="ECO:0000256" key="6">
    <source>
        <dbReference type="ARBA" id="ARBA00023136"/>
    </source>
</evidence>
<evidence type="ECO:0000313" key="11">
    <source>
        <dbReference type="EnsemblMetazoa" id="AALFPA23_019668.P28965"/>
    </source>
</evidence>
<name>A0ABM1ZLP6_AEDAL</name>
<dbReference type="Proteomes" id="UP000069940">
    <property type="component" value="Unassembled WGS sequence"/>
</dbReference>
<dbReference type="PANTHER" id="PTHR42643">
    <property type="entry name" value="IONOTROPIC RECEPTOR 20A-RELATED"/>
    <property type="match status" value="1"/>
</dbReference>
<feature type="domain" description="Ionotropic glutamate receptor C-terminal" evidence="10">
    <location>
        <begin position="340"/>
        <end position="610"/>
    </location>
</feature>
<evidence type="ECO:0000256" key="3">
    <source>
        <dbReference type="ARBA" id="ARBA00022475"/>
    </source>
</evidence>
<reference evidence="12" key="1">
    <citation type="journal article" date="2015" name="Proc. Natl. Acad. Sci. U.S.A.">
        <title>Genome sequence of the Asian Tiger mosquito, Aedes albopictus, reveals insights into its biology, genetics, and evolution.</title>
        <authorList>
            <person name="Chen X.G."/>
            <person name="Jiang X."/>
            <person name="Gu J."/>
            <person name="Xu M."/>
            <person name="Wu Y."/>
            <person name="Deng Y."/>
            <person name="Zhang C."/>
            <person name="Bonizzoni M."/>
            <person name="Dermauw W."/>
            <person name="Vontas J."/>
            <person name="Armbruster P."/>
            <person name="Huang X."/>
            <person name="Yang Y."/>
            <person name="Zhang H."/>
            <person name="He W."/>
            <person name="Peng H."/>
            <person name="Liu Y."/>
            <person name="Wu K."/>
            <person name="Chen J."/>
            <person name="Lirakis M."/>
            <person name="Topalis P."/>
            <person name="Van Leeuwen T."/>
            <person name="Hall A.B."/>
            <person name="Jiang X."/>
            <person name="Thorpe C."/>
            <person name="Mueller R.L."/>
            <person name="Sun C."/>
            <person name="Waterhouse R.M."/>
            <person name="Yan G."/>
            <person name="Tu Z.J."/>
            <person name="Fang X."/>
            <person name="James A.A."/>
        </authorList>
    </citation>
    <scope>NUCLEOTIDE SEQUENCE [LARGE SCALE GENOMIC DNA]</scope>
    <source>
        <strain evidence="12">Foshan</strain>
    </source>
</reference>
<evidence type="ECO:0000256" key="1">
    <source>
        <dbReference type="ARBA" id="ARBA00004651"/>
    </source>
</evidence>
<evidence type="ECO:0000256" key="9">
    <source>
        <dbReference type="SAM" id="Phobius"/>
    </source>
</evidence>
<proteinExistence type="inferred from homology"/>
<dbReference type="Gene3D" id="3.40.190.10">
    <property type="entry name" value="Periplasmic binding protein-like II"/>
    <property type="match status" value="1"/>
</dbReference>
<feature type="transmembrane region" description="Helical" evidence="9">
    <location>
        <begin position="400"/>
        <end position="421"/>
    </location>
</feature>
<evidence type="ECO:0000256" key="5">
    <source>
        <dbReference type="ARBA" id="ARBA00022989"/>
    </source>
</evidence>
<keyword evidence="12" id="KW-1185">Reference proteome</keyword>
<comment type="similarity">
    <text evidence="2">Belongs to the glutamate-gated ion channel (TC 1.A.10.1) family.</text>
</comment>
<dbReference type="EnsemblMetazoa" id="AALFPA23_019668.R28965">
    <property type="protein sequence ID" value="AALFPA23_019668.P28965"/>
    <property type="gene ID" value="AALFPA23_019668"/>
</dbReference>
<dbReference type="InterPro" id="IPR001320">
    <property type="entry name" value="Iontro_rcpt_C"/>
</dbReference>
<dbReference type="Pfam" id="PF00060">
    <property type="entry name" value="Lig_chan"/>
    <property type="match status" value="1"/>
</dbReference>
<evidence type="ECO:0000313" key="12">
    <source>
        <dbReference type="Proteomes" id="UP000069940"/>
    </source>
</evidence>
<keyword evidence="8" id="KW-0325">Glycoprotein</keyword>
<keyword evidence="7" id="KW-0675">Receptor</keyword>
<evidence type="ECO:0000259" key="10">
    <source>
        <dbReference type="Pfam" id="PF00060"/>
    </source>
</evidence>
<keyword evidence="6 9" id="KW-0472">Membrane</keyword>
<evidence type="ECO:0000256" key="2">
    <source>
        <dbReference type="ARBA" id="ARBA00008685"/>
    </source>
</evidence>
<evidence type="ECO:0000256" key="7">
    <source>
        <dbReference type="ARBA" id="ARBA00023170"/>
    </source>
</evidence>
<feature type="transmembrane region" description="Helical" evidence="9">
    <location>
        <begin position="599"/>
        <end position="619"/>
    </location>
</feature>
<reference evidence="11" key="2">
    <citation type="submission" date="2025-05" db="UniProtKB">
        <authorList>
            <consortium name="EnsemblMetazoa"/>
        </authorList>
    </citation>
    <scope>IDENTIFICATION</scope>
    <source>
        <strain evidence="11">Foshan</strain>
    </source>
</reference>
<feature type="transmembrane region" description="Helical" evidence="9">
    <location>
        <begin position="342"/>
        <end position="360"/>
    </location>
</feature>
<sequence>MRAHQLIRRIVLRSMDLRDQMPFDQSSGSSLIRLINYLALTYLSNYHSVCVVKTSAEFILIDVDIPIMVMTVDAQFNTTFRRGVEGGCQAFIVQQHAALWSFLDVFPDAHDYSDQRSAAKKLIVLLDDLSPETSERLCAHLTIRDLPDMLIVLSKEEDDLFEFFTTEITGDGTRGTVTVRIQPVSPPNYFPEKHQNMNGMPIRFQTVMYPPFVYYAETTPEKANARKDPRYYTDNNPVFIDGTEPLLLVEFCQRKNCTIDAYFDETYLWGDVTENRTANGVLGAVATRQADFAVSAIYYWPHPYRFATYTGDISRSGLTVLVPKPSAVAPWRTPFLSFSKHLWIAVGVAFCAGVTAVWLLDKGRSHIKDSAAGKRMSLSDALLSMIGFYMEQTVFMRRDLVACVFLSTSLLFAGFMVGNLYGAGLAGVMTIPQFEAAIETGRDLAKKGLTFVGNDWAWMFALRPSPLAYVQKIVRQYKVVDDAFMVQHRNMRDIGYVAEKTEFGHVGPVDFLDVQSSDNYQLLKEDLAWQYCTAVVTKTCPFKHSFNDLLINIRQSGIQYYWETMVVNRYLSMAIQQKILESDLQETSQDAVILTVSHFIGAFLVLGFGFACAVTVFILENLYAAMHNRNRSWFDISRPLFVCKKFVIDGELK</sequence>
<dbReference type="PANTHER" id="PTHR42643:SF40">
    <property type="entry name" value="IONOTROPIC RECEPTOR 41A-RELATED"/>
    <property type="match status" value="1"/>
</dbReference>
<dbReference type="RefSeq" id="XP_029730976.2">
    <property type="nucleotide sequence ID" value="XM_029875116.2"/>
</dbReference>
<comment type="subcellular location">
    <subcellularLocation>
        <location evidence="1">Cell membrane</location>
        <topology evidence="1">Multi-pass membrane protein</topology>
    </subcellularLocation>
</comment>
<accession>A0ABM1ZLP6</accession>
<dbReference type="SUPFAM" id="SSF53850">
    <property type="entry name" value="Periplasmic binding protein-like II"/>
    <property type="match status" value="1"/>
</dbReference>
<keyword evidence="5 9" id="KW-1133">Transmembrane helix</keyword>
<evidence type="ECO:0000256" key="8">
    <source>
        <dbReference type="ARBA" id="ARBA00023180"/>
    </source>
</evidence>
<protein>
    <recommendedName>
        <fullName evidence="10">Ionotropic glutamate receptor C-terminal domain-containing protein</fullName>
    </recommendedName>
</protein>
<dbReference type="InterPro" id="IPR052192">
    <property type="entry name" value="Insect_Ionotropic_Sensory_Rcpt"/>
</dbReference>
<keyword evidence="4 9" id="KW-0812">Transmembrane</keyword>
<dbReference type="Gene3D" id="1.10.287.70">
    <property type="match status" value="1"/>
</dbReference>
<keyword evidence="3" id="KW-1003">Cell membrane</keyword>
<dbReference type="GeneID" id="109415509"/>